<protein>
    <submittedName>
        <fullName evidence="1">Uncharacterized protein</fullName>
    </submittedName>
</protein>
<accession>A0A4E0QQI5</accession>
<dbReference type="EMBL" id="JSZA02000054">
    <property type="protein sequence ID" value="TGO02978.1"/>
    <property type="molecule type" value="Genomic_DNA"/>
</dbReference>
<evidence type="ECO:0000313" key="2">
    <source>
        <dbReference type="Proteomes" id="UP000030428"/>
    </source>
</evidence>
<organism evidence="1 2">
    <name type="scientific">Candidatus Thiomargarita nelsonii</name>
    <dbReference type="NCBI Taxonomy" id="1003181"/>
    <lineage>
        <taxon>Bacteria</taxon>
        <taxon>Pseudomonadati</taxon>
        <taxon>Pseudomonadota</taxon>
        <taxon>Gammaproteobacteria</taxon>
        <taxon>Thiotrichales</taxon>
        <taxon>Thiotrichaceae</taxon>
        <taxon>Thiomargarita</taxon>
    </lineage>
</organism>
<proteinExistence type="predicted"/>
<comment type="caution">
    <text evidence="1">The sequence shown here is derived from an EMBL/GenBank/DDBJ whole genome shotgun (WGS) entry which is preliminary data.</text>
</comment>
<gene>
    <name evidence="1" type="ORF">PN36_15215</name>
</gene>
<dbReference type="Proteomes" id="UP000030428">
    <property type="component" value="Unassembled WGS sequence"/>
</dbReference>
<name>A0A4E0QQI5_9GAMM</name>
<dbReference type="AlphaFoldDB" id="A0A4E0QQI5"/>
<evidence type="ECO:0000313" key="1">
    <source>
        <dbReference type="EMBL" id="TGO02978.1"/>
    </source>
</evidence>
<sequence>MFILTPNEMFTILNSSYICKSVNEVQQMENNEYKDKRNDSNPTFVVRYSCCKIKKNGSSPMGTGSVNAIKLRDIVGWVGAIPCGCPRNIVMGRPTHLCYKFTPGSSFQRFGGCSEAKPTRQYLLT</sequence>
<keyword evidence="2" id="KW-1185">Reference proteome</keyword>
<reference evidence="1 2" key="1">
    <citation type="journal article" date="2016" name="Front. Microbiol.">
        <title>Single-Cell (Meta-)Genomics of a Dimorphic Candidatus Thiomargarita nelsonii Reveals Genomic Plasticity.</title>
        <authorList>
            <person name="Flood B.E."/>
            <person name="Fliss P."/>
            <person name="Jones D.S."/>
            <person name="Dick G.J."/>
            <person name="Jain S."/>
            <person name="Kaster A.K."/>
            <person name="Winkel M."/>
            <person name="Mussmann M."/>
            <person name="Bailey J."/>
        </authorList>
    </citation>
    <scope>NUCLEOTIDE SEQUENCE [LARGE SCALE GENOMIC DNA]</scope>
    <source>
        <strain evidence="1">Hydrate Ridge</strain>
    </source>
</reference>